<name>A0ABQ3R272_9ACTN</name>
<dbReference type="EMBL" id="BNDY01000021">
    <property type="protein sequence ID" value="GHI43625.1"/>
    <property type="molecule type" value="Genomic_DNA"/>
</dbReference>
<feature type="region of interest" description="Disordered" evidence="1">
    <location>
        <begin position="32"/>
        <end position="69"/>
    </location>
</feature>
<accession>A0ABQ3R272</accession>
<comment type="caution">
    <text evidence="2">The sequence shown here is derived from an EMBL/GenBank/DDBJ whole genome shotgun (WGS) entry which is preliminary data.</text>
</comment>
<gene>
    <name evidence="2" type="ORF">Sviol_80330</name>
</gene>
<keyword evidence="3" id="KW-1185">Reference proteome</keyword>
<protein>
    <submittedName>
        <fullName evidence="2">Uncharacterized protein</fullName>
    </submittedName>
</protein>
<reference evidence="2" key="1">
    <citation type="submission" date="2024-05" db="EMBL/GenBank/DDBJ databases">
        <title>Whole genome shotgun sequence of Streptomyces violascens NBRC 12920.</title>
        <authorList>
            <person name="Komaki H."/>
            <person name="Tamura T."/>
        </authorList>
    </citation>
    <scope>NUCLEOTIDE SEQUENCE</scope>
    <source>
        <strain evidence="2">NBRC 12920</strain>
    </source>
</reference>
<organism evidence="2 3">
    <name type="scientific">Streptomyces violascens</name>
    <dbReference type="NCBI Taxonomy" id="67381"/>
    <lineage>
        <taxon>Bacteria</taxon>
        <taxon>Bacillati</taxon>
        <taxon>Actinomycetota</taxon>
        <taxon>Actinomycetes</taxon>
        <taxon>Kitasatosporales</taxon>
        <taxon>Streptomycetaceae</taxon>
        <taxon>Streptomyces</taxon>
    </lineage>
</organism>
<sequence>MEDAVVGELLERSELLADWTVDRCHVELHPEDARESLAAADGQDAPPADPAACKARHAERPTADENEYDAEAKCAEVRARMVALADELRSFPPQMLGVLGEEVAEDEDGEVD</sequence>
<evidence type="ECO:0000256" key="1">
    <source>
        <dbReference type="SAM" id="MobiDB-lite"/>
    </source>
</evidence>
<proteinExistence type="predicted"/>
<dbReference type="Proteomes" id="UP001050808">
    <property type="component" value="Unassembled WGS sequence"/>
</dbReference>
<feature type="compositionally biased region" description="Low complexity" evidence="1">
    <location>
        <begin position="38"/>
        <end position="52"/>
    </location>
</feature>
<evidence type="ECO:0000313" key="3">
    <source>
        <dbReference type="Proteomes" id="UP001050808"/>
    </source>
</evidence>
<evidence type="ECO:0000313" key="2">
    <source>
        <dbReference type="EMBL" id="GHI43625.1"/>
    </source>
</evidence>